<protein>
    <submittedName>
        <fullName evidence="1">Uncharacterized protein</fullName>
    </submittedName>
</protein>
<dbReference type="RefSeq" id="WP_264515456.1">
    <property type="nucleotide sequence ID" value="NZ_JAPDDR010000011.1"/>
</dbReference>
<sequence>MAAIEITERVHAFREAARHLWNTWFRMNPESGQDWDLRDAYSEVYVALFNAMVKHHLPAEAASIPHLWSKESEMTAQYWVETALEDLPILINRDLNAGGYWDHPTKRVRSDSTKLGLVGIFDWDEVGFRDLRYFRVTILEAEDQELVGRDALVEASDCRVIFDNGIS</sequence>
<gene>
    <name evidence="1" type="ORF">OJ996_20065</name>
</gene>
<dbReference type="Proteomes" id="UP001165653">
    <property type="component" value="Unassembled WGS sequence"/>
</dbReference>
<proteinExistence type="predicted"/>
<accession>A0ABT3G8H9</accession>
<name>A0ABT3G8H9_9BACT</name>
<evidence type="ECO:0000313" key="2">
    <source>
        <dbReference type="Proteomes" id="UP001165653"/>
    </source>
</evidence>
<organism evidence="1 2">
    <name type="scientific">Luteolibacter rhizosphaerae</name>
    <dbReference type="NCBI Taxonomy" id="2989719"/>
    <lineage>
        <taxon>Bacteria</taxon>
        <taxon>Pseudomonadati</taxon>
        <taxon>Verrucomicrobiota</taxon>
        <taxon>Verrucomicrobiia</taxon>
        <taxon>Verrucomicrobiales</taxon>
        <taxon>Verrucomicrobiaceae</taxon>
        <taxon>Luteolibacter</taxon>
    </lineage>
</organism>
<reference evidence="1" key="1">
    <citation type="submission" date="2022-10" db="EMBL/GenBank/DDBJ databases">
        <title>Luteolibacter sp. GHJ8, whole genome shotgun sequencing project.</title>
        <authorList>
            <person name="Zhao G."/>
            <person name="Shen L."/>
        </authorList>
    </citation>
    <scope>NUCLEOTIDE SEQUENCE</scope>
    <source>
        <strain evidence="1">GHJ8</strain>
    </source>
</reference>
<comment type="caution">
    <text evidence="1">The sequence shown here is derived from an EMBL/GenBank/DDBJ whole genome shotgun (WGS) entry which is preliminary data.</text>
</comment>
<dbReference type="EMBL" id="JAPDDR010000011">
    <property type="protein sequence ID" value="MCW1915894.1"/>
    <property type="molecule type" value="Genomic_DNA"/>
</dbReference>
<evidence type="ECO:0000313" key="1">
    <source>
        <dbReference type="EMBL" id="MCW1915894.1"/>
    </source>
</evidence>
<keyword evidence="2" id="KW-1185">Reference proteome</keyword>